<dbReference type="AlphaFoldDB" id="A0A512NRI0"/>
<name>A0A512NRI0_9HYPH</name>
<protein>
    <submittedName>
        <fullName evidence="1">Uncharacterized protein</fullName>
    </submittedName>
</protein>
<evidence type="ECO:0000313" key="2">
    <source>
        <dbReference type="Proteomes" id="UP000321058"/>
    </source>
</evidence>
<sequence length="47" mass="5149">MAKDRAVTNQERPKLEAVTLSDAMLLAALAGAKALSYRKLLMGVRYI</sequence>
<gene>
    <name evidence="1" type="ORF">RSO01_86880</name>
</gene>
<comment type="caution">
    <text evidence="1">The sequence shown here is derived from an EMBL/GenBank/DDBJ whole genome shotgun (WGS) entry which is preliminary data.</text>
</comment>
<organism evidence="1 2">
    <name type="scientific">Reyranella soli</name>
    <dbReference type="NCBI Taxonomy" id="1230389"/>
    <lineage>
        <taxon>Bacteria</taxon>
        <taxon>Pseudomonadati</taxon>
        <taxon>Pseudomonadota</taxon>
        <taxon>Alphaproteobacteria</taxon>
        <taxon>Hyphomicrobiales</taxon>
        <taxon>Reyranellaceae</taxon>
        <taxon>Reyranella</taxon>
    </lineage>
</organism>
<evidence type="ECO:0000313" key="1">
    <source>
        <dbReference type="EMBL" id="GEP61522.1"/>
    </source>
</evidence>
<dbReference type="EMBL" id="BKAJ01000231">
    <property type="protein sequence ID" value="GEP61522.1"/>
    <property type="molecule type" value="Genomic_DNA"/>
</dbReference>
<accession>A0A512NRI0</accession>
<proteinExistence type="predicted"/>
<dbReference type="Proteomes" id="UP000321058">
    <property type="component" value="Unassembled WGS sequence"/>
</dbReference>
<reference evidence="1 2" key="1">
    <citation type="submission" date="2019-07" db="EMBL/GenBank/DDBJ databases">
        <title>Whole genome shotgun sequence of Reyranella soli NBRC 108950.</title>
        <authorList>
            <person name="Hosoyama A."/>
            <person name="Uohara A."/>
            <person name="Ohji S."/>
            <person name="Ichikawa N."/>
        </authorList>
    </citation>
    <scope>NUCLEOTIDE SEQUENCE [LARGE SCALE GENOMIC DNA]</scope>
    <source>
        <strain evidence="1 2">NBRC 108950</strain>
    </source>
</reference>
<keyword evidence="2" id="KW-1185">Reference proteome</keyword>